<evidence type="ECO:0000256" key="1">
    <source>
        <dbReference type="SAM" id="MobiDB-lite"/>
    </source>
</evidence>
<evidence type="ECO:0000256" key="2">
    <source>
        <dbReference type="SAM" id="Phobius"/>
    </source>
</evidence>
<keyword evidence="4" id="KW-1185">Reference proteome</keyword>
<dbReference type="Proteomes" id="UP001445076">
    <property type="component" value="Unassembled WGS sequence"/>
</dbReference>
<comment type="caution">
    <text evidence="3">The sequence shown here is derived from an EMBL/GenBank/DDBJ whole genome shotgun (WGS) entry which is preliminary data.</text>
</comment>
<reference evidence="3 4" key="1">
    <citation type="journal article" date="2024" name="BMC Genomics">
        <title>Genome assembly of redclaw crayfish (Cherax quadricarinatus) provides insights into its immune adaptation and hypoxia tolerance.</title>
        <authorList>
            <person name="Liu Z."/>
            <person name="Zheng J."/>
            <person name="Li H."/>
            <person name="Fang K."/>
            <person name="Wang S."/>
            <person name="He J."/>
            <person name="Zhou D."/>
            <person name="Weng S."/>
            <person name="Chi M."/>
            <person name="Gu Z."/>
            <person name="He J."/>
            <person name="Li F."/>
            <person name="Wang M."/>
        </authorList>
    </citation>
    <scope>NUCLEOTIDE SEQUENCE [LARGE SCALE GENOMIC DNA]</scope>
    <source>
        <strain evidence="3">ZL_2023a</strain>
    </source>
</reference>
<dbReference type="AlphaFoldDB" id="A0AAW0Y742"/>
<keyword evidence="2" id="KW-1133">Transmembrane helix</keyword>
<dbReference type="EMBL" id="JARKIK010000004">
    <property type="protein sequence ID" value="KAK8752652.1"/>
    <property type="molecule type" value="Genomic_DNA"/>
</dbReference>
<dbReference type="EMBL" id="JARKIK010000004">
    <property type="protein sequence ID" value="KAK8752651.1"/>
    <property type="molecule type" value="Genomic_DNA"/>
</dbReference>
<feature type="compositionally biased region" description="Basic and acidic residues" evidence="1">
    <location>
        <begin position="173"/>
        <end position="182"/>
    </location>
</feature>
<reference evidence="3" key="2">
    <citation type="submission" date="2024-01" db="EMBL/GenBank/DDBJ databases">
        <authorList>
            <person name="He J."/>
            <person name="Wang M."/>
            <person name="Zheng J."/>
            <person name="Liu Z."/>
        </authorList>
    </citation>
    <scope>NUCLEOTIDE SEQUENCE</scope>
    <source>
        <strain evidence="3">ZL_2023a</strain>
        <tissue evidence="3">Muscle</tissue>
    </source>
</reference>
<name>A0AAW0Y742_CHEQU</name>
<proteinExistence type="predicted"/>
<sequence>MKTYGRVLELNCLFLLAVALLVALQLFLQQAQQRLQLSKEEEGAEEGLVGAPEALPLEDARVDDLQDDQGPGQEDPAGLSEDSLAAAPFVPNIRKSFTKRKAPYLRKGKKNKNKKKKSLKNKNRQQTHGSQGGPKKGEGKVGNPKNLGLKGQGKFGTQKNGEKLSQNKRIRKKESGNEKSKL</sequence>
<feature type="compositionally biased region" description="Basic residues" evidence="1">
    <location>
        <begin position="96"/>
        <end position="125"/>
    </location>
</feature>
<organism evidence="3 4">
    <name type="scientific">Cherax quadricarinatus</name>
    <name type="common">Australian red claw crayfish</name>
    <dbReference type="NCBI Taxonomy" id="27406"/>
    <lineage>
        <taxon>Eukaryota</taxon>
        <taxon>Metazoa</taxon>
        <taxon>Ecdysozoa</taxon>
        <taxon>Arthropoda</taxon>
        <taxon>Crustacea</taxon>
        <taxon>Multicrustacea</taxon>
        <taxon>Malacostraca</taxon>
        <taxon>Eumalacostraca</taxon>
        <taxon>Eucarida</taxon>
        <taxon>Decapoda</taxon>
        <taxon>Pleocyemata</taxon>
        <taxon>Astacidea</taxon>
        <taxon>Parastacoidea</taxon>
        <taxon>Parastacidae</taxon>
        <taxon>Cherax</taxon>
    </lineage>
</organism>
<gene>
    <name evidence="3" type="ORF">OTU49_006688</name>
</gene>
<dbReference type="EMBL" id="JARKIK010000004">
    <property type="protein sequence ID" value="KAK8752653.1"/>
    <property type="molecule type" value="Genomic_DNA"/>
</dbReference>
<feature type="region of interest" description="Disordered" evidence="1">
    <location>
        <begin position="41"/>
        <end position="182"/>
    </location>
</feature>
<feature type="transmembrane region" description="Helical" evidence="2">
    <location>
        <begin position="7"/>
        <end position="28"/>
    </location>
</feature>
<evidence type="ECO:0000313" key="4">
    <source>
        <dbReference type="Proteomes" id="UP001445076"/>
    </source>
</evidence>
<accession>A0AAW0Y742</accession>
<keyword evidence="2" id="KW-0812">Transmembrane</keyword>
<protein>
    <submittedName>
        <fullName evidence="3">Uncharacterized protein</fullName>
    </submittedName>
</protein>
<evidence type="ECO:0000313" key="3">
    <source>
        <dbReference type="EMBL" id="KAK8752653.1"/>
    </source>
</evidence>
<keyword evidence="2" id="KW-0472">Membrane</keyword>